<name>A0A1I7Y4K8_9BILA</name>
<organism evidence="1 2">
    <name type="scientific">Steinernema glaseri</name>
    <dbReference type="NCBI Taxonomy" id="37863"/>
    <lineage>
        <taxon>Eukaryota</taxon>
        <taxon>Metazoa</taxon>
        <taxon>Ecdysozoa</taxon>
        <taxon>Nematoda</taxon>
        <taxon>Chromadorea</taxon>
        <taxon>Rhabditida</taxon>
        <taxon>Tylenchina</taxon>
        <taxon>Panagrolaimomorpha</taxon>
        <taxon>Strongyloidoidea</taxon>
        <taxon>Steinernematidae</taxon>
        <taxon>Steinernema</taxon>
    </lineage>
</organism>
<dbReference type="WBParaSite" id="L893_g12423.t1">
    <property type="protein sequence ID" value="L893_g12423.t1"/>
    <property type="gene ID" value="L893_g12423"/>
</dbReference>
<reference evidence="2" key="1">
    <citation type="submission" date="2016-11" db="UniProtKB">
        <authorList>
            <consortium name="WormBaseParasite"/>
        </authorList>
    </citation>
    <scope>IDENTIFICATION</scope>
</reference>
<evidence type="ECO:0000313" key="2">
    <source>
        <dbReference type="WBParaSite" id="L893_g12423.t1"/>
    </source>
</evidence>
<protein>
    <submittedName>
        <fullName evidence="2">Uncharacterized protein</fullName>
    </submittedName>
</protein>
<evidence type="ECO:0000313" key="1">
    <source>
        <dbReference type="Proteomes" id="UP000095287"/>
    </source>
</evidence>
<proteinExistence type="predicted"/>
<keyword evidence="1" id="KW-1185">Reference proteome</keyword>
<dbReference type="AlphaFoldDB" id="A0A1I7Y4K8"/>
<sequence>MNVCMICHSSHSPLASFPSRISQLADDHHRKECALTSDGRADFPLIAENSSFLIGLCHRSRAHYVAPHLMSVSIHGKDTVSN</sequence>
<dbReference type="Proteomes" id="UP000095287">
    <property type="component" value="Unplaced"/>
</dbReference>
<accession>A0A1I7Y4K8</accession>